<dbReference type="EMBL" id="JWZX01002176">
    <property type="protein sequence ID" value="KOO30699.1"/>
    <property type="molecule type" value="Genomic_DNA"/>
</dbReference>
<keyword evidence="3" id="KW-1185">Reference proteome</keyword>
<feature type="compositionally biased region" description="Low complexity" evidence="1">
    <location>
        <begin position="179"/>
        <end position="190"/>
    </location>
</feature>
<name>A0A0M0JVW4_9EUKA</name>
<organism evidence="2 3">
    <name type="scientific">Chrysochromulina tobinii</name>
    <dbReference type="NCBI Taxonomy" id="1460289"/>
    <lineage>
        <taxon>Eukaryota</taxon>
        <taxon>Haptista</taxon>
        <taxon>Haptophyta</taxon>
        <taxon>Prymnesiophyceae</taxon>
        <taxon>Prymnesiales</taxon>
        <taxon>Chrysochromulinaceae</taxon>
        <taxon>Chrysochromulina</taxon>
    </lineage>
</organism>
<accession>A0A0M0JVW4</accession>
<protein>
    <submittedName>
        <fullName evidence="2">Uncharacterized protein</fullName>
    </submittedName>
</protein>
<reference evidence="3" key="1">
    <citation type="journal article" date="2015" name="PLoS Genet.">
        <title>Genome Sequence and Transcriptome Analyses of Chrysochromulina tobin: Metabolic Tools for Enhanced Algal Fitness in the Prominent Order Prymnesiales (Haptophyceae).</title>
        <authorList>
            <person name="Hovde B.T."/>
            <person name="Deodato C.R."/>
            <person name="Hunsperger H.M."/>
            <person name="Ryken S.A."/>
            <person name="Yost W."/>
            <person name="Jha R.K."/>
            <person name="Patterson J."/>
            <person name="Monnat R.J. Jr."/>
            <person name="Barlow S.B."/>
            <person name="Starkenburg S.R."/>
            <person name="Cattolico R.A."/>
        </authorList>
    </citation>
    <scope>NUCLEOTIDE SEQUENCE</scope>
    <source>
        <strain evidence="3">CCMP291</strain>
    </source>
</reference>
<feature type="region of interest" description="Disordered" evidence="1">
    <location>
        <begin position="168"/>
        <end position="190"/>
    </location>
</feature>
<evidence type="ECO:0000313" key="2">
    <source>
        <dbReference type="EMBL" id="KOO30699.1"/>
    </source>
</evidence>
<evidence type="ECO:0000313" key="3">
    <source>
        <dbReference type="Proteomes" id="UP000037460"/>
    </source>
</evidence>
<feature type="compositionally biased region" description="Polar residues" evidence="1">
    <location>
        <begin position="168"/>
        <end position="178"/>
    </location>
</feature>
<sequence length="345" mass="36764">MADGVNSMLNDVASLESGYDPTSAPPTDKEIESEVAHLVRGLCQAVATRHFVEAHTELLRDVEALQRRVWLQAERRHQALYPATRPLGAPVTTSSSATPPGRLWSKPVPGDATANFGRRARRLTLQNLDDDDDELQVLQKRLDLSIGLNVKGSAPKIVLAPYSASAGSRRTCATNGSNSRPSRSMPVASSSSGFATCAESLLPATPGRSQFLFELPNPLMMHSKHEENKHLQRRLSMLGALQAETVKLEKKQRMDGRAANMFYKLCDEGSAPTATAGGPQDAFLAAVAAAAAAAVGPSVIQHHTLISPLARVSHQPVRSSSTVAGGAAPAAPPHNIYSVHVRRGA</sequence>
<comment type="caution">
    <text evidence="2">The sequence shown here is derived from an EMBL/GenBank/DDBJ whole genome shotgun (WGS) entry which is preliminary data.</text>
</comment>
<gene>
    <name evidence="2" type="ORF">Ctob_010212</name>
</gene>
<evidence type="ECO:0000256" key="1">
    <source>
        <dbReference type="SAM" id="MobiDB-lite"/>
    </source>
</evidence>
<dbReference type="Proteomes" id="UP000037460">
    <property type="component" value="Unassembled WGS sequence"/>
</dbReference>
<proteinExistence type="predicted"/>
<feature type="region of interest" description="Disordered" evidence="1">
    <location>
        <begin position="85"/>
        <end position="111"/>
    </location>
</feature>
<dbReference type="AlphaFoldDB" id="A0A0M0JVW4"/>